<evidence type="ECO:0000256" key="2">
    <source>
        <dbReference type="ARBA" id="ARBA00022729"/>
    </source>
</evidence>
<dbReference type="GO" id="GO:0016020">
    <property type="term" value="C:membrane"/>
    <property type="evidence" value="ECO:0007669"/>
    <property type="project" value="UniProtKB-SubCell"/>
</dbReference>
<dbReference type="NCBIfam" id="TIGR00363">
    <property type="entry name" value="MetQ/NlpA family lipoprotein"/>
    <property type="match status" value="1"/>
</dbReference>
<evidence type="ECO:0000313" key="9">
    <source>
        <dbReference type="EMBL" id="SMF71693.1"/>
    </source>
</evidence>
<organism evidence="9 10">
    <name type="scientific">Paenibacillus uliginis N3/975</name>
    <dbReference type="NCBI Taxonomy" id="1313296"/>
    <lineage>
        <taxon>Bacteria</taxon>
        <taxon>Bacillati</taxon>
        <taxon>Bacillota</taxon>
        <taxon>Bacilli</taxon>
        <taxon>Bacillales</taxon>
        <taxon>Paenibacillaceae</taxon>
        <taxon>Paenibacillus</taxon>
    </lineage>
</organism>
<sequence length="271" mass="29681">MKKKLLLGLLSLSLVVVLGACGDKAAENGGKEGLTIKVGASPKPHSEILEHIKPALEKEGVKLEIVEFTDYVLPNQQVDQKQIDANFFQHKPYMDSEVKQRDMDLVSVVAVHVEPLGAYSKKIKSVDELKDGAVVAIPNDPTNGGRALTLLAKNGLIKLQDENKLESTAKDITENPKNLVIKEVEAAMLPRMLDEMDMAIINTNYALEAGLDPTKDAIFIEDKDNPYANILTARSDSKDSEAIQKLAKALTSDDVKKFIEEEYKGAVIPAF</sequence>
<evidence type="ECO:0000256" key="3">
    <source>
        <dbReference type="ARBA" id="ARBA00023136"/>
    </source>
</evidence>
<gene>
    <name evidence="9" type="ORF">SAMN05661091_0782</name>
</gene>
<evidence type="ECO:0000313" key="10">
    <source>
        <dbReference type="Proteomes" id="UP000192940"/>
    </source>
</evidence>
<dbReference type="SUPFAM" id="SSF53850">
    <property type="entry name" value="Periplasmic binding protein-like II"/>
    <property type="match status" value="1"/>
</dbReference>
<evidence type="ECO:0000256" key="8">
    <source>
        <dbReference type="SAM" id="SignalP"/>
    </source>
</evidence>
<dbReference type="PANTHER" id="PTHR30429:SF0">
    <property type="entry name" value="METHIONINE-BINDING LIPOPROTEIN METQ"/>
    <property type="match status" value="1"/>
</dbReference>
<comment type="similarity">
    <text evidence="6">Belongs to the nlpA lipoprotein family.</text>
</comment>
<dbReference type="STRING" id="1313296.SAMN05661091_0782"/>
<feature type="chain" id="PRO_5012485375" description="Lipoprotein" evidence="8">
    <location>
        <begin position="26"/>
        <end position="271"/>
    </location>
</feature>
<comment type="subcellular location">
    <subcellularLocation>
        <location evidence="1">Membrane</location>
        <topology evidence="1">Lipid-anchor</topology>
    </subcellularLocation>
</comment>
<dbReference type="Proteomes" id="UP000192940">
    <property type="component" value="Chromosome I"/>
</dbReference>
<evidence type="ECO:0000256" key="4">
    <source>
        <dbReference type="ARBA" id="ARBA00023139"/>
    </source>
</evidence>
<evidence type="ECO:0000256" key="5">
    <source>
        <dbReference type="ARBA" id="ARBA00023288"/>
    </source>
</evidence>
<dbReference type="EMBL" id="LT840184">
    <property type="protein sequence ID" value="SMF71693.1"/>
    <property type="molecule type" value="Genomic_DNA"/>
</dbReference>
<dbReference type="PIRSF" id="PIRSF002854">
    <property type="entry name" value="MetQ"/>
    <property type="match status" value="1"/>
</dbReference>
<accession>A0A1X7GLX8</accession>
<reference evidence="9 10" key="1">
    <citation type="submission" date="2017-04" db="EMBL/GenBank/DDBJ databases">
        <authorList>
            <person name="Afonso C.L."/>
            <person name="Miller P.J."/>
            <person name="Scott M.A."/>
            <person name="Spackman E."/>
            <person name="Goraichik I."/>
            <person name="Dimitrov K.M."/>
            <person name="Suarez D.L."/>
            <person name="Swayne D.E."/>
        </authorList>
    </citation>
    <scope>NUCLEOTIDE SEQUENCE [LARGE SCALE GENOMIC DNA]</scope>
    <source>
        <strain evidence="9 10">N3/975</strain>
    </source>
</reference>
<keyword evidence="5 6" id="KW-0449">Lipoprotein</keyword>
<dbReference type="CDD" id="cd13597">
    <property type="entry name" value="PBP2_lipoprotein_Tp32"/>
    <property type="match status" value="1"/>
</dbReference>
<dbReference type="RefSeq" id="WP_208917842.1">
    <property type="nucleotide sequence ID" value="NZ_LT840184.1"/>
</dbReference>
<dbReference type="Pfam" id="PF03180">
    <property type="entry name" value="Lipoprotein_9"/>
    <property type="match status" value="1"/>
</dbReference>
<keyword evidence="4" id="KW-0564">Palmitate</keyword>
<feature type="lipid moiety-binding region" description="S-diacylglycerol cysteine" evidence="7">
    <location>
        <position position="21"/>
    </location>
</feature>
<evidence type="ECO:0000256" key="1">
    <source>
        <dbReference type="ARBA" id="ARBA00004635"/>
    </source>
</evidence>
<dbReference type="Gene3D" id="3.40.190.10">
    <property type="entry name" value="Periplasmic binding protein-like II"/>
    <property type="match status" value="2"/>
</dbReference>
<dbReference type="PANTHER" id="PTHR30429">
    <property type="entry name" value="D-METHIONINE-BINDING LIPOPROTEIN METQ"/>
    <property type="match status" value="1"/>
</dbReference>
<dbReference type="AlphaFoldDB" id="A0A1X7GLX8"/>
<evidence type="ECO:0000256" key="6">
    <source>
        <dbReference type="PIRNR" id="PIRNR002854"/>
    </source>
</evidence>
<protein>
    <recommendedName>
        <fullName evidence="6">Lipoprotein</fullName>
    </recommendedName>
</protein>
<keyword evidence="3" id="KW-0472">Membrane</keyword>
<keyword evidence="2 8" id="KW-0732">Signal</keyword>
<keyword evidence="10" id="KW-1185">Reference proteome</keyword>
<dbReference type="InterPro" id="IPR004872">
    <property type="entry name" value="Lipoprotein_NlpA"/>
</dbReference>
<proteinExistence type="inferred from homology"/>
<dbReference type="PROSITE" id="PS51257">
    <property type="entry name" value="PROKAR_LIPOPROTEIN"/>
    <property type="match status" value="1"/>
</dbReference>
<name>A0A1X7GLX8_9BACL</name>
<feature type="signal peptide" evidence="8">
    <location>
        <begin position="1"/>
        <end position="25"/>
    </location>
</feature>
<evidence type="ECO:0000256" key="7">
    <source>
        <dbReference type="PIRSR" id="PIRSR002854-1"/>
    </source>
</evidence>